<comment type="caution">
    <text evidence="2">The sequence shown here is derived from an EMBL/GenBank/DDBJ whole genome shotgun (WGS) entry which is preliminary data.</text>
</comment>
<feature type="transmembrane region" description="Helical" evidence="1">
    <location>
        <begin position="21"/>
        <end position="47"/>
    </location>
</feature>
<dbReference type="RefSeq" id="WP_310063958.1">
    <property type="nucleotide sequence ID" value="NZ_JAVDVY010000003.1"/>
</dbReference>
<dbReference type="Proteomes" id="UP001251524">
    <property type="component" value="Unassembled WGS sequence"/>
</dbReference>
<reference evidence="2 3" key="1">
    <citation type="submission" date="2023-07" db="EMBL/GenBank/DDBJ databases">
        <title>Sorghum-associated microbial communities from plants grown in Nebraska, USA.</title>
        <authorList>
            <person name="Schachtman D."/>
        </authorList>
    </citation>
    <scope>NUCLEOTIDE SEQUENCE [LARGE SCALE GENOMIC DNA]</scope>
    <source>
        <strain evidence="2 3">BE198</strain>
    </source>
</reference>
<accession>A0ABU1WE72</accession>
<evidence type="ECO:0000256" key="1">
    <source>
        <dbReference type="SAM" id="Phobius"/>
    </source>
</evidence>
<keyword evidence="1" id="KW-1133">Transmembrane helix</keyword>
<gene>
    <name evidence="2" type="ORF">J2X06_003124</name>
</gene>
<dbReference type="InterPro" id="IPR032092">
    <property type="entry name" value="PilW"/>
</dbReference>
<organism evidence="2 3">
    <name type="scientific">Lysobacter niastensis</name>
    <dbReference type="NCBI Taxonomy" id="380629"/>
    <lineage>
        <taxon>Bacteria</taxon>
        <taxon>Pseudomonadati</taxon>
        <taxon>Pseudomonadota</taxon>
        <taxon>Gammaproteobacteria</taxon>
        <taxon>Lysobacterales</taxon>
        <taxon>Lysobacteraceae</taxon>
        <taxon>Lysobacter</taxon>
    </lineage>
</organism>
<proteinExistence type="predicted"/>
<keyword evidence="1" id="KW-0812">Transmembrane</keyword>
<keyword evidence="3" id="KW-1185">Reference proteome</keyword>
<dbReference type="EMBL" id="JAVDVY010000003">
    <property type="protein sequence ID" value="MDR7135906.1"/>
    <property type="molecule type" value="Genomic_DNA"/>
</dbReference>
<dbReference type="Pfam" id="PF16074">
    <property type="entry name" value="PilW"/>
    <property type="match status" value="1"/>
</dbReference>
<evidence type="ECO:0000313" key="2">
    <source>
        <dbReference type="EMBL" id="MDR7135906.1"/>
    </source>
</evidence>
<dbReference type="InterPro" id="IPR012902">
    <property type="entry name" value="N_methyl_site"/>
</dbReference>
<evidence type="ECO:0000313" key="3">
    <source>
        <dbReference type="Proteomes" id="UP001251524"/>
    </source>
</evidence>
<name>A0ABU1WE72_9GAMM</name>
<protein>
    <submittedName>
        <fullName evidence="2">Type IV pilus assembly protein PilW</fullName>
    </submittedName>
</protein>
<sequence>MWTSRRPVPGRDGWLSRRQALGLSLIELMVAMVLGLLLLGAVLQVYLSTKMTFVAQDQKSGVEETGRYALEYIARDVRMAGLTGCGSRTMPGAQFPVTNHVNGAGTFPWRFNVAIMGYEANSSAPGNTLTLAASDPAAGGTWDATLPQALRDMGLAVPGADVLLLGGLGAQTWPLVDPFTSGSQMFVQTGNDIAQGDVLFVTDCAQGIVFQATAVTQAGGKTNVVGSNAATVTPGNSSNIAEQGPNGGAFRQGAMVARATSIAYFIGRGSGGAPSLFRATLLAPDNNANSRVLRSEELVSGIESMQLLYGVDTDGDFAINSYQTAAGVADWEQVRTVQLALLARAAENSLAQDDAATYALAGTTVNPVDDRRQRRVFAMTISLRNRLP</sequence>
<keyword evidence="1" id="KW-0472">Membrane</keyword>
<dbReference type="Pfam" id="PF07963">
    <property type="entry name" value="N_methyl"/>
    <property type="match status" value="1"/>
</dbReference>